<dbReference type="Gene3D" id="3.40.50.11550">
    <property type="match status" value="1"/>
</dbReference>
<dbReference type="Proteomes" id="UP000032309">
    <property type="component" value="Unassembled WGS sequence"/>
</dbReference>
<evidence type="ECO:0000313" key="2">
    <source>
        <dbReference type="EMBL" id="GAN34052.1"/>
    </source>
</evidence>
<dbReference type="SMART" id="SM00228">
    <property type="entry name" value="PDZ"/>
    <property type="match status" value="1"/>
</dbReference>
<dbReference type="InterPro" id="IPR001478">
    <property type="entry name" value="PDZ"/>
</dbReference>
<dbReference type="PROSITE" id="PS50106">
    <property type="entry name" value="PDZ"/>
    <property type="match status" value="1"/>
</dbReference>
<dbReference type="Gene3D" id="2.30.42.10">
    <property type="match status" value="1"/>
</dbReference>
<dbReference type="SUPFAM" id="SSF159501">
    <property type="entry name" value="EreA/ChaN-like"/>
    <property type="match status" value="1"/>
</dbReference>
<evidence type="ECO:0000313" key="3">
    <source>
        <dbReference type="Proteomes" id="UP000032309"/>
    </source>
</evidence>
<gene>
    <name evidence="2" type="ORF">BROSI_A2587</name>
</gene>
<dbReference type="InterPro" id="IPR007314">
    <property type="entry name" value="Cofac_haem-bd_dom"/>
</dbReference>
<dbReference type="SUPFAM" id="SSF50156">
    <property type="entry name" value="PDZ domain-like"/>
    <property type="match status" value="1"/>
</dbReference>
<comment type="caution">
    <text evidence="2">The sequence shown here is derived from an EMBL/GenBank/DDBJ whole genome shotgun (WGS) entry which is preliminary data.</text>
</comment>
<organism evidence="2 3">
    <name type="scientific">Candidatus Brocadia sinica JPN1</name>
    <dbReference type="NCBI Taxonomy" id="1197129"/>
    <lineage>
        <taxon>Bacteria</taxon>
        <taxon>Pseudomonadati</taxon>
        <taxon>Planctomycetota</taxon>
        <taxon>Candidatus Brocadiia</taxon>
        <taxon>Candidatus Brocadiales</taxon>
        <taxon>Candidatus Brocadiaceae</taxon>
        <taxon>Candidatus Brocadia</taxon>
    </lineage>
</organism>
<keyword evidence="3" id="KW-1185">Reference proteome</keyword>
<evidence type="ECO:0000259" key="1">
    <source>
        <dbReference type="PROSITE" id="PS50106"/>
    </source>
</evidence>
<dbReference type="CDD" id="cd14727">
    <property type="entry name" value="ChanN-like"/>
    <property type="match status" value="1"/>
</dbReference>
<accession>A0ABQ0JZA4</accession>
<name>A0ABQ0JZA4_9BACT</name>
<dbReference type="Pfam" id="PF13180">
    <property type="entry name" value="PDZ_2"/>
    <property type="match status" value="1"/>
</dbReference>
<protein>
    <recommendedName>
        <fullName evidence="1">PDZ domain-containing protein</fullName>
    </recommendedName>
</protein>
<dbReference type="Pfam" id="PF04187">
    <property type="entry name" value="Cofac_haem_bdg"/>
    <property type="match status" value="1"/>
</dbReference>
<dbReference type="InterPro" id="IPR036034">
    <property type="entry name" value="PDZ_sf"/>
</dbReference>
<dbReference type="EMBL" id="BAFN01000001">
    <property type="protein sequence ID" value="GAN34052.1"/>
    <property type="molecule type" value="Genomic_DNA"/>
</dbReference>
<proteinExistence type="predicted"/>
<reference evidence="3" key="1">
    <citation type="journal article" date="2015" name="Genome Announc.">
        <title>Draft Genome Sequence of an Anaerobic Ammonium-Oxidizing Bacterium, "Candidatus Brocadia sinica".</title>
        <authorList>
            <person name="Oshiki M."/>
            <person name="Shinyako-Hata K."/>
            <person name="Satoh H."/>
            <person name="Okabe S."/>
        </authorList>
    </citation>
    <scope>NUCLEOTIDE SEQUENCE [LARGE SCALE GENOMIC DNA]</scope>
    <source>
        <strain evidence="3">JPN1</strain>
    </source>
</reference>
<sequence length="386" mass="44621">MNAFPDADRLKNFPAQVEIDDIIHVPTGQKIPVSALSHFFDCASVFYVGETHANKASHQAQLKILTAHYERFGSNLAIGMEMFTRPYQPFLDQWIAGEIDEDKFLEATRWYGEWGYNYALYKDILDFAREKKIPVIALNASKDVVTMVRTKGLKDLSEDEKKLLPEIDTSDYFHGVYLEKVLPGHTKGLADRERFHTIQCLWEEYMAQTITDYLSSWEGKGRKFLAFVGNGHIVYDFGIPKRVFRRTFLPYCTIYTTEFKGGKPSAEQHPFLPEIPLEPADFVWSITPYEPEPEKKRIYLGVQFQKRDDNKLVIEKITPKSPAQKAGFMDGDILLSIDNRALKNIMELIHYLQTKQFGDICIAEIDRDGTKITYPVTLFEFEREEK</sequence>
<feature type="domain" description="PDZ" evidence="1">
    <location>
        <begin position="286"/>
        <end position="345"/>
    </location>
</feature>